<organism evidence="1 2">
    <name type="scientific">Rubus argutus</name>
    <name type="common">Southern blackberry</name>
    <dbReference type="NCBI Taxonomy" id="59490"/>
    <lineage>
        <taxon>Eukaryota</taxon>
        <taxon>Viridiplantae</taxon>
        <taxon>Streptophyta</taxon>
        <taxon>Embryophyta</taxon>
        <taxon>Tracheophyta</taxon>
        <taxon>Spermatophyta</taxon>
        <taxon>Magnoliopsida</taxon>
        <taxon>eudicotyledons</taxon>
        <taxon>Gunneridae</taxon>
        <taxon>Pentapetalae</taxon>
        <taxon>rosids</taxon>
        <taxon>fabids</taxon>
        <taxon>Rosales</taxon>
        <taxon>Rosaceae</taxon>
        <taxon>Rosoideae</taxon>
        <taxon>Rosoideae incertae sedis</taxon>
        <taxon>Rubus</taxon>
    </lineage>
</organism>
<evidence type="ECO:0000313" key="1">
    <source>
        <dbReference type="EMBL" id="KAK9939916.1"/>
    </source>
</evidence>
<protein>
    <submittedName>
        <fullName evidence="1">Uncharacterized protein</fullName>
    </submittedName>
</protein>
<reference evidence="1 2" key="1">
    <citation type="journal article" date="2023" name="G3 (Bethesda)">
        <title>A chromosome-length genome assembly and annotation of blackberry (Rubus argutus, cv. 'Hillquist').</title>
        <authorList>
            <person name="Bruna T."/>
            <person name="Aryal R."/>
            <person name="Dudchenko O."/>
            <person name="Sargent D.J."/>
            <person name="Mead D."/>
            <person name="Buti M."/>
            <person name="Cavallini A."/>
            <person name="Hytonen T."/>
            <person name="Andres J."/>
            <person name="Pham M."/>
            <person name="Weisz D."/>
            <person name="Mascagni F."/>
            <person name="Usai G."/>
            <person name="Natali L."/>
            <person name="Bassil N."/>
            <person name="Fernandez G.E."/>
            <person name="Lomsadze A."/>
            <person name="Armour M."/>
            <person name="Olukolu B."/>
            <person name="Poorten T."/>
            <person name="Britton C."/>
            <person name="Davik J."/>
            <person name="Ashrafi H."/>
            <person name="Aiden E.L."/>
            <person name="Borodovsky M."/>
            <person name="Worthington M."/>
        </authorList>
    </citation>
    <scope>NUCLEOTIDE SEQUENCE [LARGE SCALE GENOMIC DNA]</scope>
    <source>
        <strain evidence="1">PI 553951</strain>
    </source>
</reference>
<keyword evidence="2" id="KW-1185">Reference proteome</keyword>
<dbReference type="AlphaFoldDB" id="A0AAW1XSD9"/>
<comment type="caution">
    <text evidence="1">The sequence shown here is derived from an EMBL/GenBank/DDBJ whole genome shotgun (WGS) entry which is preliminary data.</text>
</comment>
<name>A0AAW1XSD9_RUBAR</name>
<evidence type="ECO:0000313" key="2">
    <source>
        <dbReference type="Proteomes" id="UP001457282"/>
    </source>
</evidence>
<proteinExistence type="predicted"/>
<accession>A0AAW1XSD9</accession>
<dbReference type="Proteomes" id="UP001457282">
    <property type="component" value="Unassembled WGS sequence"/>
</dbReference>
<sequence>MALLAAALVAARSSFSAIPSIRSSHVRSIQSHHHCIQEETLDDVVRYYRNTWSMQPPDHDKLLLRSLMGTELLYPHEHYKPRGRDTPVFPQAHQLSWAWYFVILTSISSLTGAVLGYPHEHLKHHGRYTSVTPRAPQASCVWYFDTPMSTSSDAVLGIITSTSFDTHE</sequence>
<dbReference type="EMBL" id="JBEDUW010000003">
    <property type="protein sequence ID" value="KAK9939916.1"/>
    <property type="molecule type" value="Genomic_DNA"/>
</dbReference>
<gene>
    <name evidence="1" type="ORF">M0R45_016596</name>
</gene>